<feature type="compositionally biased region" description="Polar residues" evidence="1">
    <location>
        <begin position="76"/>
        <end position="99"/>
    </location>
</feature>
<proteinExistence type="predicted"/>
<sequence>MVDAAALSKAGATAVLHHRQQQRLTTSNIINKEDKINTTGFMEFLYLVVFTAALVAADGGTKDASTVIPGEKNVGDTGSVTDDNSAITDGSSPGNSAPSTRFFPGGFNGGFGEGFNNEFGGGFNNEFGGGFNHEFGGGFDNGLNVVGNFPGGGGFGFGGPGVGVAGGVGVGVGAGFGRPIGGFGVPITCRYWCRTRLGRPYCCETPFQRQSFARVVKFGYCPPVRTICPPIRNFLPPYVCSSDGSCPGIDKCCFDSCLHHHTCKPPLGFGRVSSCKSSEATVYTLCSQPDRQGLENTEEEKDGRIDRQIDVHIKETHVAASPLKGVLHSWSPVICNRLSVVERRS</sequence>
<protein>
    <submittedName>
        <fullName evidence="3">Putative WAP-type (Whey Acidic Protein) 'four-disulfide core'-containing protein 2</fullName>
    </submittedName>
</protein>
<dbReference type="SUPFAM" id="SSF57256">
    <property type="entry name" value="Elafin-like"/>
    <property type="match status" value="1"/>
</dbReference>
<dbReference type="InterPro" id="IPR036645">
    <property type="entry name" value="Elafin-like_sf"/>
</dbReference>
<accession>A0A8J5JXY2</accession>
<feature type="domain" description="WAP" evidence="2">
    <location>
        <begin position="214"/>
        <end position="267"/>
    </location>
</feature>
<feature type="region of interest" description="Disordered" evidence="1">
    <location>
        <begin position="68"/>
        <end position="99"/>
    </location>
</feature>
<dbReference type="PROSITE" id="PS51390">
    <property type="entry name" value="WAP"/>
    <property type="match status" value="1"/>
</dbReference>
<evidence type="ECO:0000259" key="2">
    <source>
        <dbReference type="PROSITE" id="PS51390"/>
    </source>
</evidence>
<keyword evidence="4" id="KW-1185">Reference proteome</keyword>
<dbReference type="AlphaFoldDB" id="A0A8J5JXY2"/>
<gene>
    <name evidence="3" type="ORF">Hamer_G005668</name>
</gene>
<organism evidence="3 4">
    <name type="scientific">Homarus americanus</name>
    <name type="common">American lobster</name>
    <dbReference type="NCBI Taxonomy" id="6706"/>
    <lineage>
        <taxon>Eukaryota</taxon>
        <taxon>Metazoa</taxon>
        <taxon>Ecdysozoa</taxon>
        <taxon>Arthropoda</taxon>
        <taxon>Crustacea</taxon>
        <taxon>Multicrustacea</taxon>
        <taxon>Malacostraca</taxon>
        <taxon>Eumalacostraca</taxon>
        <taxon>Eucarida</taxon>
        <taxon>Decapoda</taxon>
        <taxon>Pleocyemata</taxon>
        <taxon>Astacidea</taxon>
        <taxon>Nephropoidea</taxon>
        <taxon>Nephropidae</taxon>
        <taxon>Homarus</taxon>
    </lineage>
</organism>
<dbReference type="SMART" id="SM00217">
    <property type="entry name" value="WAP"/>
    <property type="match status" value="1"/>
</dbReference>
<reference evidence="3" key="1">
    <citation type="journal article" date="2021" name="Sci. Adv.">
        <title>The American lobster genome reveals insights on longevity, neural, and immune adaptations.</title>
        <authorList>
            <person name="Polinski J.M."/>
            <person name="Zimin A.V."/>
            <person name="Clark K.F."/>
            <person name="Kohn A.B."/>
            <person name="Sadowski N."/>
            <person name="Timp W."/>
            <person name="Ptitsyn A."/>
            <person name="Khanna P."/>
            <person name="Romanova D.Y."/>
            <person name="Williams P."/>
            <person name="Greenwood S.J."/>
            <person name="Moroz L.L."/>
            <person name="Walt D.R."/>
            <person name="Bodnar A.G."/>
        </authorList>
    </citation>
    <scope>NUCLEOTIDE SEQUENCE</scope>
    <source>
        <strain evidence="3">GMGI-L3</strain>
    </source>
</reference>
<dbReference type="GO" id="GO:0030414">
    <property type="term" value="F:peptidase inhibitor activity"/>
    <property type="evidence" value="ECO:0007669"/>
    <property type="project" value="InterPro"/>
</dbReference>
<dbReference type="InterPro" id="IPR008197">
    <property type="entry name" value="WAP_dom"/>
</dbReference>
<dbReference type="Gene3D" id="4.10.75.10">
    <property type="entry name" value="Elafin-like"/>
    <property type="match status" value="1"/>
</dbReference>
<dbReference type="GO" id="GO:0005576">
    <property type="term" value="C:extracellular region"/>
    <property type="evidence" value="ECO:0007669"/>
    <property type="project" value="InterPro"/>
</dbReference>
<evidence type="ECO:0000313" key="3">
    <source>
        <dbReference type="EMBL" id="KAG7166545.1"/>
    </source>
</evidence>
<name>A0A8J5JXY2_HOMAM</name>
<evidence type="ECO:0000313" key="4">
    <source>
        <dbReference type="Proteomes" id="UP000747542"/>
    </source>
</evidence>
<dbReference type="EMBL" id="JAHLQT010022531">
    <property type="protein sequence ID" value="KAG7166545.1"/>
    <property type="molecule type" value="Genomic_DNA"/>
</dbReference>
<dbReference type="Proteomes" id="UP000747542">
    <property type="component" value="Unassembled WGS sequence"/>
</dbReference>
<dbReference type="CDD" id="cd00199">
    <property type="entry name" value="WAP"/>
    <property type="match status" value="1"/>
</dbReference>
<evidence type="ECO:0000256" key="1">
    <source>
        <dbReference type="SAM" id="MobiDB-lite"/>
    </source>
</evidence>
<dbReference type="Pfam" id="PF00095">
    <property type="entry name" value="WAP"/>
    <property type="match status" value="1"/>
</dbReference>
<comment type="caution">
    <text evidence="3">The sequence shown here is derived from an EMBL/GenBank/DDBJ whole genome shotgun (WGS) entry which is preliminary data.</text>
</comment>